<evidence type="ECO:0000313" key="5">
    <source>
        <dbReference type="EMBL" id="POS86183.1"/>
    </source>
</evidence>
<dbReference type="AlphaFoldDB" id="A0A2S4PVW4"/>
<dbReference type="STRING" id="225359.A0A2S4PVW4"/>
<dbReference type="GO" id="GO:0005096">
    <property type="term" value="F:GTPase activator activity"/>
    <property type="evidence" value="ECO:0007669"/>
    <property type="project" value="UniProtKB-KW"/>
</dbReference>
<keyword evidence="6" id="KW-1185">Reference proteome</keyword>
<keyword evidence="1" id="KW-0343">GTPase activation</keyword>
<dbReference type="PANTHER" id="PTHR24113">
    <property type="entry name" value="RAN GTPASE-ACTIVATING PROTEIN 1"/>
    <property type="match status" value="1"/>
</dbReference>
<dbReference type="SUPFAM" id="SSF52047">
    <property type="entry name" value="RNI-like"/>
    <property type="match status" value="1"/>
</dbReference>
<dbReference type="GO" id="GO:0005829">
    <property type="term" value="C:cytosol"/>
    <property type="evidence" value="ECO:0007669"/>
    <property type="project" value="TreeGrafter"/>
</dbReference>
<evidence type="ECO:0000256" key="2">
    <source>
        <dbReference type="ARBA" id="ARBA00022614"/>
    </source>
</evidence>
<feature type="region of interest" description="Disordered" evidence="4">
    <location>
        <begin position="262"/>
        <end position="307"/>
    </location>
</feature>
<feature type="region of interest" description="Disordered" evidence="4">
    <location>
        <begin position="48"/>
        <end position="80"/>
    </location>
</feature>
<evidence type="ECO:0000313" key="6">
    <source>
        <dbReference type="Proteomes" id="UP000237438"/>
    </source>
</evidence>
<reference evidence="5 6" key="1">
    <citation type="submission" date="2017-10" db="EMBL/GenBank/DDBJ databases">
        <title>Development of genomic resources for the powdery mildew, Erysiphe pulchra.</title>
        <authorList>
            <person name="Wadl P.A."/>
            <person name="Mack B.M."/>
            <person name="Moore G."/>
            <person name="Beltz S.B."/>
        </authorList>
    </citation>
    <scope>NUCLEOTIDE SEQUENCE [LARGE SCALE GENOMIC DNA]</scope>
    <source>
        <strain evidence="5">Cflorida</strain>
    </source>
</reference>
<dbReference type="GO" id="GO:0005634">
    <property type="term" value="C:nucleus"/>
    <property type="evidence" value="ECO:0007669"/>
    <property type="project" value="TreeGrafter"/>
</dbReference>
<protein>
    <recommendedName>
        <fullName evidence="7">RNI-like protein</fullName>
    </recommendedName>
</protein>
<evidence type="ECO:0000256" key="4">
    <source>
        <dbReference type="SAM" id="MobiDB-lite"/>
    </source>
</evidence>
<organism evidence="5 6">
    <name type="scientific">Erysiphe pulchra</name>
    <dbReference type="NCBI Taxonomy" id="225359"/>
    <lineage>
        <taxon>Eukaryota</taxon>
        <taxon>Fungi</taxon>
        <taxon>Dikarya</taxon>
        <taxon>Ascomycota</taxon>
        <taxon>Pezizomycotina</taxon>
        <taxon>Leotiomycetes</taxon>
        <taxon>Erysiphales</taxon>
        <taxon>Erysiphaceae</taxon>
        <taxon>Erysiphe</taxon>
    </lineage>
</organism>
<feature type="compositionally biased region" description="Polar residues" evidence="4">
    <location>
        <begin position="48"/>
        <end position="59"/>
    </location>
</feature>
<keyword evidence="3" id="KW-0677">Repeat</keyword>
<dbReference type="InterPro" id="IPR027038">
    <property type="entry name" value="RanGap"/>
</dbReference>
<evidence type="ECO:0008006" key="7">
    <source>
        <dbReference type="Google" id="ProtNLM"/>
    </source>
</evidence>
<dbReference type="Proteomes" id="UP000237438">
    <property type="component" value="Unassembled WGS sequence"/>
</dbReference>
<name>A0A2S4PVW4_9PEZI</name>
<dbReference type="GO" id="GO:0031267">
    <property type="term" value="F:small GTPase binding"/>
    <property type="evidence" value="ECO:0007669"/>
    <property type="project" value="TreeGrafter"/>
</dbReference>
<sequence>MSQSPNKTLLCNVKDSTSAELQAPEYSLQDTTPTQVKDLELVTNSTLNSTKESVTTSSRDVSKHKQIEKRAATANSQHKRNSWLSNLSSLSSKLTPTSLHLQSSNSTINTFLSTGNIESPTSLSHNCFKYAILPQAQKPVGDEPYIPALPRTSHPSFLQNAFRRLSSSSNLISKGQVKVYPIDGICERKILNVNKDRKRFEIEGLIPAKLRRVAFCVDIQVMEALKYQEVGKQEEVSVKEKRSIVLELNENENEVIKIPKEKTPTDKTIPGSESHVATCNCSKKKEKKKRNEKERKAKKEKKKKLAEAHGKVPLEVTINHSVASLRTSASSFRQEKYTTLDPLRIYKRCCLLRETSVLKRIAEQLADSSNYSRSSGVVNRLDLTGHYLEMSDTITLSDFLALVPVNDLVMENCGLTDECIRIILAGLLSTRHPDFDCNYSNTRKTSGTSQGGFVTRVVLKNNPRLGRDGWQYICTFIAMCRSLKSMDLSQIKLPQVSHDSIKPTPTETCQGLEITEVSRMLESALSSRQESCEFKLLNMADCGLSSDQIRDLVNGFIKSGLCRLGIAENNIQPEGLQHIGYYLRNSHCEVLDLSGNDLRDQIGIIANSLTQKNSLHSLSLAKSNLSPDSLSSLFPVLVNIKNFKSINLSYNPELFSKERSVIPLFRRYLPQMRALKKINLMSVSLTSDQAIALAEILPELPCLAHVNIMKNPLQDILNASSPKFSNREEEACALYTSLMAAARVSKTLICVDIEGPSSESSEVVKALANQVVAYCLWNLEHAPVAGINDSHNMKREKNVDVPDILLHLLENHEEVPPRSLEISDSIVTDEDYVISGTGVVRALSICLSNIGDESRQESISDSNLLNISPTLKVDQAREMSKNLLTTARNIRSRLRLTVKESRVGDAASYLPKIERLISLDQTLESLIKRFEDEFPEIRHLPKSISSQSLQSDLSSIAFLRPDSQNFSEQSACSETSLSDDETSLVRPVISRQNSDLQVAGRALGEEEGRMLRLSQKFKRNDVKTDNGCDEDKKPDLDWMAPLDKCARIFEGGFAIKEGILHHATISSNAE</sequence>
<proteinExistence type="predicted"/>
<dbReference type="EMBL" id="PEDP01000388">
    <property type="protein sequence ID" value="POS86183.1"/>
    <property type="molecule type" value="Genomic_DNA"/>
</dbReference>
<evidence type="ECO:0000256" key="1">
    <source>
        <dbReference type="ARBA" id="ARBA00022468"/>
    </source>
</evidence>
<evidence type="ECO:0000256" key="3">
    <source>
        <dbReference type="ARBA" id="ARBA00022737"/>
    </source>
</evidence>
<dbReference type="PANTHER" id="PTHR24113:SF12">
    <property type="entry name" value="RAN GTPASE-ACTIVATING PROTEIN 1"/>
    <property type="match status" value="1"/>
</dbReference>
<accession>A0A2S4PVW4</accession>
<keyword evidence="2" id="KW-0433">Leucine-rich repeat</keyword>
<comment type="caution">
    <text evidence="5">The sequence shown here is derived from an EMBL/GenBank/DDBJ whole genome shotgun (WGS) entry which is preliminary data.</text>
</comment>
<gene>
    <name evidence="5" type="ORF">EPUL_004046</name>
</gene>
<dbReference type="Gene3D" id="3.80.10.10">
    <property type="entry name" value="Ribonuclease Inhibitor"/>
    <property type="match status" value="2"/>
</dbReference>
<dbReference type="GO" id="GO:0006913">
    <property type="term" value="P:nucleocytoplasmic transport"/>
    <property type="evidence" value="ECO:0007669"/>
    <property type="project" value="TreeGrafter"/>
</dbReference>
<dbReference type="GO" id="GO:0048471">
    <property type="term" value="C:perinuclear region of cytoplasm"/>
    <property type="evidence" value="ECO:0007669"/>
    <property type="project" value="TreeGrafter"/>
</dbReference>
<feature type="compositionally biased region" description="Basic and acidic residues" evidence="4">
    <location>
        <begin position="60"/>
        <end position="71"/>
    </location>
</feature>
<feature type="non-terminal residue" evidence="5">
    <location>
        <position position="1070"/>
    </location>
</feature>
<dbReference type="InterPro" id="IPR032675">
    <property type="entry name" value="LRR_dom_sf"/>
</dbReference>
<dbReference type="OrthoDB" id="8436363at2759"/>